<evidence type="ECO:0000313" key="1">
    <source>
        <dbReference type="EMBL" id="RXW31489.1"/>
    </source>
</evidence>
<proteinExistence type="predicted"/>
<dbReference type="Gene3D" id="1.25.10.10">
    <property type="entry name" value="Leucine-rich Repeat Variant"/>
    <property type="match status" value="2"/>
</dbReference>
<dbReference type="AlphaFoldDB" id="A0A4Q2EE85"/>
<dbReference type="Proteomes" id="UP000290624">
    <property type="component" value="Unassembled WGS sequence"/>
</dbReference>
<dbReference type="InterPro" id="IPR016024">
    <property type="entry name" value="ARM-type_fold"/>
</dbReference>
<name>A0A4Q2EE85_9ACTN</name>
<dbReference type="Pfam" id="PF13646">
    <property type="entry name" value="HEAT_2"/>
    <property type="match status" value="2"/>
</dbReference>
<dbReference type="InterPro" id="IPR011989">
    <property type="entry name" value="ARM-like"/>
</dbReference>
<comment type="caution">
    <text evidence="1">The sequence shown here is derived from an EMBL/GenBank/DDBJ whole genome shotgun (WGS) entry which is preliminary data.</text>
</comment>
<dbReference type="OrthoDB" id="9134742at2"/>
<sequence>MTNTIDQLITQLSDIDGTNRRHAALALGREQDPSGTTASALVERLATEADSCVREDLTWATVQHIVTALPQVLGMLTADEADTRRTGAHVLSKVGDPAHFEALAPLVADEHADVAIKAYRAVANTGRPEALTVLASRLGDGDALQRDALTGAFARFGEAAVPALIEALGSPERDVREHAADALGHLGADAITATDALAGLASDPDADVRLAAVAALGQFGPDAAPALEGFRSDADPRITVTVTRLVRA</sequence>
<dbReference type="SUPFAM" id="SSF48371">
    <property type="entry name" value="ARM repeat"/>
    <property type="match status" value="1"/>
</dbReference>
<reference evidence="1 2" key="1">
    <citation type="submission" date="2018-01" db="EMBL/GenBank/DDBJ databases">
        <title>Lactibacter flavus gen. nov., sp. nov., a novel bacterium of the family Propionibacteriaceae isolated from raw milk and dairy products.</title>
        <authorList>
            <person name="Wenning M."/>
            <person name="Breitenwieser F."/>
            <person name="Huptas C."/>
            <person name="von Neubeck M."/>
            <person name="Busse H.-J."/>
            <person name="Scherer S."/>
        </authorList>
    </citation>
    <scope>NUCLEOTIDE SEQUENCE [LARGE SCALE GENOMIC DNA]</scope>
    <source>
        <strain evidence="1 2">VG341</strain>
    </source>
</reference>
<accession>A0A4Q2EE85</accession>
<evidence type="ECO:0008006" key="3">
    <source>
        <dbReference type="Google" id="ProtNLM"/>
    </source>
</evidence>
<evidence type="ECO:0000313" key="2">
    <source>
        <dbReference type="Proteomes" id="UP000290624"/>
    </source>
</evidence>
<keyword evidence="2" id="KW-1185">Reference proteome</keyword>
<gene>
    <name evidence="1" type="ORF">C1706_11455</name>
</gene>
<dbReference type="RefSeq" id="WP_129459374.1">
    <property type="nucleotide sequence ID" value="NZ_PPCV01000008.1"/>
</dbReference>
<dbReference type="PANTHER" id="PTHR12697:SF5">
    <property type="entry name" value="DEOXYHYPUSINE HYDROXYLASE"/>
    <property type="match status" value="1"/>
</dbReference>
<dbReference type="GO" id="GO:0016491">
    <property type="term" value="F:oxidoreductase activity"/>
    <property type="evidence" value="ECO:0007669"/>
    <property type="project" value="TreeGrafter"/>
</dbReference>
<dbReference type="PANTHER" id="PTHR12697">
    <property type="entry name" value="PBS LYASE HEAT-LIKE PROTEIN"/>
    <property type="match status" value="1"/>
</dbReference>
<protein>
    <recommendedName>
        <fullName evidence="3">HEAT repeat domain-containing protein</fullName>
    </recommendedName>
</protein>
<dbReference type="EMBL" id="PPCV01000008">
    <property type="protein sequence ID" value="RXW31489.1"/>
    <property type="molecule type" value="Genomic_DNA"/>
</dbReference>
<organism evidence="1 2">
    <name type="scientific">Propioniciclava flava</name>
    <dbReference type="NCBI Taxonomy" id="2072026"/>
    <lineage>
        <taxon>Bacteria</taxon>
        <taxon>Bacillati</taxon>
        <taxon>Actinomycetota</taxon>
        <taxon>Actinomycetes</taxon>
        <taxon>Propionibacteriales</taxon>
        <taxon>Propionibacteriaceae</taxon>
        <taxon>Propioniciclava</taxon>
    </lineage>
</organism>
<dbReference type="InterPro" id="IPR004155">
    <property type="entry name" value="PBS_lyase_HEAT"/>
</dbReference>
<dbReference type="SMART" id="SM00567">
    <property type="entry name" value="EZ_HEAT"/>
    <property type="match status" value="5"/>
</dbReference>